<name>A0AC59Y4E3_RANTA</name>
<dbReference type="EMBL" id="OX596085">
    <property type="protein sequence ID" value="CAM9353414.1"/>
    <property type="molecule type" value="Genomic_DNA"/>
</dbReference>
<protein>
    <submittedName>
        <fullName evidence="1">Uncharacterized protein</fullName>
    </submittedName>
</protein>
<sequence length="139" mass="14267">MAVSSRPQKAEAPPDTSSAVTRVGFPNAQLRLGHESSRRSHECGTAPIWLGRAHEAAKAQGAATLPVTSLLIPEPGGLERVLGPAARALHLCPVCQGLGGEASPSRHSPSSPSFLEGAFLVSAGCKGKSLFLRLVPGTA</sequence>
<reference evidence="1" key="2">
    <citation type="submission" date="2025-03" db="EMBL/GenBank/DDBJ databases">
        <authorList>
            <consortium name="ELIXIR-Norway"/>
            <consortium name="Elixir Norway"/>
        </authorList>
    </citation>
    <scope>NUCLEOTIDE SEQUENCE</scope>
</reference>
<reference evidence="1" key="1">
    <citation type="submission" date="2023-05" db="EMBL/GenBank/DDBJ databases">
        <authorList>
            <consortium name="ELIXIR-Norway"/>
        </authorList>
    </citation>
    <scope>NUCLEOTIDE SEQUENCE</scope>
</reference>
<evidence type="ECO:0000313" key="1">
    <source>
        <dbReference type="EMBL" id="CAM9353414.1"/>
    </source>
</evidence>
<accession>A0AC59Y4E3</accession>
<evidence type="ECO:0000313" key="2">
    <source>
        <dbReference type="Proteomes" id="UP001162501"/>
    </source>
</evidence>
<dbReference type="Proteomes" id="UP001162501">
    <property type="component" value="Chromosome 1"/>
</dbReference>
<organism evidence="1 2">
    <name type="scientific">Rangifer tarandus platyrhynchus</name>
    <name type="common">Svalbard reindeer</name>
    <dbReference type="NCBI Taxonomy" id="3082113"/>
    <lineage>
        <taxon>Eukaryota</taxon>
        <taxon>Metazoa</taxon>
        <taxon>Chordata</taxon>
        <taxon>Craniata</taxon>
        <taxon>Vertebrata</taxon>
        <taxon>Euteleostomi</taxon>
        <taxon>Mammalia</taxon>
        <taxon>Eutheria</taxon>
        <taxon>Laurasiatheria</taxon>
        <taxon>Artiodactyla</taxon>
        <taxon>Ruminantia</taxon>
        <taxon>Pecora</taxon>
        <taxon>Cervidae</taxon>
        <taxon>Odocoileinae</taxon>
        <taxon>Rangifer</taxon>
    </lineage>
</organism>
<proteinExistence type="predicted"/>
<gene>
    <name evidence="1" type="ORF">MRATA1EN22A_LOCUS1375</name>
</gene>